<keyword evidence="4" id="KW-0732">Signal</keyword>
<evidence type="ECO:0000256" key="4">
    <source>
        <dbReference type="SAM" id="SignalP"/>
    </source>
</evidence>
<dbReference type="PANTHER" id="PTHR10628">
    <property type="entry name" value="SIALIDASE"/>
    <property type="match status" value="1"/>
</dbReference>
<accession>A0A1N6JZ94</accession>
<evidence type="ECO:0000256" key="2">
    <source>
        <dbReference type="ARBA" id="ARBA00009348"/>
    </source>
</evidence>
<feature type="chain" id="PRO_5012387709" description="exo-alpha-sialidase" evidence="4">
    <location>
        <begin position="20"/>
        <end position="374"/>
    </location>
</feature>
<organism evidence="6 7">
    <name type="scientific">Chitinophaga niabensis</name>
    <dbReference type="NCBI Taxonomy" id="536979"/>
    <lineage>
        <taxon>Bacteria</taxon>
        <taxon>Pseudomonadati</taxon>
        <taxon>Bacteroidota</taxon>
        <taxon>Chitinophagia</taxon>
        <taxon>Chitinophagales</taxon>
        <taxon>Chitinophagaceae</taxon>
        <taxon>Chitinophaga</taxon>
    </lineage>
</organism>
<evidence type="ECO:0000259" key="5">
    <source>
        <dbReference type="Pfam" id="PF13088"/>
    </source>
</evidence>
<evidence type="ECO:0000256" key="3">
    <source>
        <dbReference type="ARBA" id="ARBA00012733"/>
    </source>
</evidence>
<feature type="signal peptide" evidence="4">
    <location>
        <begin position="1"/>
        <end position="19"/>
    </location>
</feature>
<dbReference type="EMBL" id="FSRA01000002">
    <property type="protein sequence ID" value="SIO49654.1"/>
    <property type="molecule type" value="Genomic_DNA"/>
</dbReference>
<dbReference type="InterPro" id="IPR011040">
    <property type="entry name" value="Sialidase"/>
</dbReference>
<sequence>MMRKYLLIITLICQATAFAQQPVFISGEDGHKSYRIPAIIGLPNGDLLAFCEGRVNGSADFGDINIVMKRSKDKGKTWTALQTIVDYHDLQAGNPAPVVDLKDPAWPKGRIFLFYNTGNKHEGEVRKGNGLREVWYKTSTDGGATWSESVNITAQTHRPSNPPYNFKEDWRTYANTPGHAIQLKSGRLYVAANHTAGAPQDRYLDGRAHGYYSDDHGKTFQLSEDVNIPGGNESMAAELPGGKLMMNIRNQHGGVRARIVAISKNGGKHWDTTYFDHQLPDPVCQGSILSLGKNMLVFCNDATTRRRDSLTLRISTDEGKTWKKSYLIDKSEPGTKGDHTAYSDLVQIGRNKVGILYEQDNYRKIIFVPIQLKK</sequence>
<dbReference type="Proteomes" id="UP000185003">
    <property type="component" value="Unassembled WGS sequence"/>
</dbReference>
<comment type="similarity">
    <text evidence="2">Belongs to the glycosyl hydrolase 33 family.</text>
</comment>
<dbReference type="Gene3D" id="2.120.10.10">
    <property type="match status" value="1"/>
</dbReference>
<dbReference type="CDD" id="cd15482">
    <property type="entry name" value="Sialidase_non-viral"/>
    <property type="match status" value="1"/>
</dbReference>
<gene>
    <name evidence="6" type="ORF">SAMN04488055_4755</name>
</gene>
<evidence type="ECO:0000256" key="1">
    <source>
        <dbReference type="ARBA" id="ARBA00000427"/>
    </source>
</evidence>
<dbReference type="GO" id="GO:0004308">
    <property type="term" value="F:exo-alpha-sialidase activity"/>
    <property type="evidence" value="ECO:0007669"/>
    <property type="project" value="UniProtKB-EC"/>
</dbReference>
<comment type="catalytic activity">
    <reaction evidence="1">
        <text>Hydrolysis of alpha-(2-&gt;3)-, alpha-(2-&gt;6)-, alpha-(2-&gt;8)- glycosidic linkages of terminal sialic acid residues in oligosaccharides, glycoproteins, glycolipids, colominic acid and synthetic substrates.</text>
        <dbReference type="EC" id="3.2.1.18"/>
    </reaction>
</comment>
<keyword evidence="7" id="KW-1185">Reference proteome</keyword>
<dbReference type="GO" id="GO:0009313">
    <property type="term" value="P:oligosaccharide catabolic process"/>
    <property type="evidence" value="ECO:0007669"/>
    <property type="project" value="TreeGrafter"/>
</dbReference>
<evidence type="ECO:0000313" key="7">
    <source>
        <dbReference type="Proteomes" id="UP000185003"/>
    </source>
</evidence>
<dbReference type="STRING" id="536979.SAMN04488055_4755"/>
<dbReference type="GO" id="GO:0006689">
    <property type="term" value="P:ganglioside catabolic process"/>
    <property type="evidence" value="ECO:0007669"/>
    <property type="project" value="TreeGrafter"/>
</dbReference>
<proteinExistence type="inferred from homology"/>
<dbReference type="InterPro" id="IPR026856">
    <property type="entry name" value="Sialidase_fam"/>
</dbReference>
<feature type="domain" description="Sialidase" evidence="5">
    <location>
        <begin position="45"/>
        <end position="353"/>
    </location>
</feature>
<dbReference type="EC" id="3.2.1.18" evidence="3"/>
<dbReference type="Pfam" id="PF13088">
    <property type="entry name" value="BNR_2"/>
    <property type="match status" value="1"/>
</dbReference>
<dbReference type="GO" id="GO:0005737">
    <property type="term" value="C:cytoplasm"/>
    <property type="evidence" value="ECO:0007669"/>
    <property type="project" value="TreeGrafter"/>
</dbReference>
<dbReference type="InterPro" id="IPR036278">
    <property type="entry name" value="Sialidase_sf"/>
</dbReference>
<dbReference type="SUPFAM" id="SSF50939">
    <property type="entry name" value="Sialidases"/>
    <property type="match status" value="1"/>
</dbReference>
<dbReference type="GO" id="GO:0016020">
    <property type="term" value="C:membrane"/>
    <property type="evidence" value="ECO:0007669"/>
    <property type="project" value="TreeGrafter"/>
</dbReference>
<protein>
    <recommendedName>
        <fullName evidence="3">exo-alpha-sialidase</fullName>
        <ecNumber evidence="3">3.2.1.18</ecNumber>
    </recommendedName>
</protein>
<dbReference type="AlphaFoldDB" id="A0A1N6JZ94"/>
<name>A0A1N6JZ94_9BACT</name>
<reference evidence="6 7" key="1">
    <citation type="submission" date="2016-11" db="EMBL/GenBank/DDBJ databases">
        <authorList>
            <person name="Jaros S."/>
            <person name="Januszkiewicz K."/>
            <person name="Wedrychowicz H."/>
        </authorList>
    </citation>
    <scope>NUCLEOTIDE SEQUENCE [LARGE SCALE GENOMIC DNA]</scope>
    <source>
        <strain evidence="6 7">DSM 24787</strain>
    </source>
</reference>
<evidence type="ECO:0000313" key="6">
    <source>
        <dbReference type="EMBL" id="SIO49654.1"/>
    </source>
</evidence>
<dbReference type="PANTHER" id="PTHR10628:SF30">
    <property type="entry name" value="EXO-ALPHA-SIALIDASE"/>
    <property type="match status" value="1"/>
</dbReference>